<dbReference type="FunCoup" id="A0A6P4AMP7">
    <property type="interactions" value="1007"/>
</dbReference>
<dbReference type="Gene3D" id="2.40.480.10">
    <property type="entry name" value="Allene oxide cyclase-like"/>
    <property type="match status" value="1"/>
</dbReference>
<organism evidence="5 6">
    <name type="scientific">Ziziphus jujuba</name>
    <name type="common">Chinese jujube</name>
    <name type="synonym">Ziziphus sativa</name>
    <dbReference type="NCBI Taxonomy" id="326968"/>
    <lineage>
        <taxon>Eukaryota</taxon>
        <taxon>Viridiplantae</taxon>
        <taxon>Streptophyta</taxon>
        <taxon>Embryophyta</taxon>
        <taxon>Tracheophyta</taxon>
        <taxon>Spermatophyta</taxon>
        <taxon>Magnoliopsida</taxon>
        <taxon>eudicotyledons</taxon>
        <taxon>Gunneridae</taxon>
        <taxon>Pentapetalae</taxon>
        <taxon>rosids</taxon>
        <taxon>fabids</taxon>
        <taxon>Rosales</taxon>
        <taxon>Rhamnaceae</taxon>
        <taxon>Paliureae</taxon>
        <taxon>Ziziphus</taxon>
    </lineage>
</organism>
<feature type="chain" id="PRO_5028524152" description="Dirigent protein" evidence="4">
    <location>
        <begin position="26"/>
        <end position="190"/>
    </location>
</feature>
<evidence type="ECO:0000313" key="5">
    <source>
        <dbReference type="Proteomes" id="UP001652623"/>
    </source>
</evidence>
<dbReference type="RefSeq" id="XP_015896528.1">
    <property type="nucleotide sequence ID" value="XM_016041042.4"/>
</dbReference>
<protein>
    <recommendedName>
        <fullName evidence="4">Dirigent protein</fullName>
    </recommendedName>
</protein>
<proteinExistence type="inferred from homology"/>
<keyword evidence="4" id="KW-0052">Apoplast</keyword>
<evidence type="ECO:0000313" key="6">
    <source>
        <dbReference type="RefSeq" id="XP_015896528.1"/>
    </source>
</evidence>
<dbReference type="KEGG" id="zju:107430226"/>
<keyword evidence="3 4" id="KW-0964">Secreted</keyword>
<dbReference type="GeneID" id="107430226"/>
<name>A0A6P4AMP7_ZIZJJ</name>
<keyword evidence="5" id="KW-1185">Reference proteome</keyword>
<dbReference type="InParanoid" id="A0A6P4AMP7"/>
<gene>
    <name evidence="6" type="primary">LOC107430226</name>
</gene>
<dbReference type="PANTHER" id="PTHR46442:SF9">
    <property type="entry name" value="DIRIGENT PROTEIN"/>
    <property type="match status" value="1"/>
</dbReference>
<sequence length="190" mass="21342">MRTRNSSIVIVFFFFFFTILALSSAYPLKKKHYKPCKELVLFFHDILYNGKNAANATSSIVAAPEGANRTILAGQFHFGNIAVFDDPITVDNNLHSKPVGRAQGFYIYDTKNTYTAWLGFTFALNSTDYGHGAISFAGADPLLIKTRDISIVGGTGDFFMHRGIATIMTDAFEGEVYFRLRVDIKFYECW</sequence>
<dbReference type="InterPro" id="IPR044859">
    <property type="entry name" value="Allene_oxi_cyc_Dirigent"/>
</dbReference>
<dbReference type="AlphaFoldDB" id="A0A6P4AMP7"/>
<dbReference type="Proteomes" id="UP001652623">
    <property type="component" value="Chromosome 6"/>
</dbReference>
<comment type="similarity">
    <text evidence="1 4">Belongs to the plant dirigent protein family.</text>
</comment>
<reference evidence="6" key="1">
    <citation type="submission" date="2025-08" db="UniProtKB">
        <authorList>
            <consortium name="RefSeq"/>
        </authorList>
    </citation>
    <scope>IDENTIFICATION</scope>
    <source>
        <tissue evidence="6">Seedling</tissue>
    </source>
</reference>
<comment type="function">
    <text evidence="4">Dirigent proteins impart stereoselectivity on the phenoxy radical-coupling reaction, yielding optically active lignans from two molecules of coniferyl alcohol in the biosynthesis of lignans, flavonolignans, and alkaloids and thus plays a central role in plant secondary metabolism.</text>
</comment>
<dbReference type="GO" id="GO:0009699">
    <property type="term" value="P:phenylpropanoid biosynthetic process"/>
    <property type="evidence" value="ECO:0007669"/>
    <property type="project" value="UniProtKB-ARBA"/>
</dbReference>
<dbReference type="GO" id="GO:0048046">
    <property type="term" value="C:apoplast"/>
    <property type="evidence" value="ECO:0007669"/>
    <property type="project" value="UniProtKB-SubCell"/>
</dbReference>
<dbReference type="PANTHER" id="PTHR46442">
    <property type="entry name" value="DIRIGENT PROTEIN"/>
    <property type="match status" value="1"/>
</dbReference>
<comment type="subunit">
    <text evidence="2 4">Homodimer.</text>
</comment>
<keyword evidence="4" id="KW-0732">Signal</keyword>
<evidence type="ECO:0000256" key="3">
    <source>
        <dbReference type="ARBA" id="ARBA00022525"/>
    </source>
</evidence>
<dbReference type="Pfam" id="PF03018">
    <property type="entry name" value="Dirigent"/>
    <property type="match status" value="1"/>
</dbReference>
<evidence type="ECO:0000256" key="1">
    <source>
        <dbReference type="ARBA" id="ARBA00010746"/>
    </source>
</evidence>
<evidence type="ECO:0000256" key="4">
    <source>
        <dbReference type="RuleBase" id="RU363099"/>
    </source>
</evidence>
<evidence type="ECO:0000256" key="2">
    <source>
        <dbReference type="ARBA" id="ARBA00011738"/>
    </source>
</evidence>
<accession>A0A6P4AMP7</accession>
<dbReference type="InterPro" id="IPR004265">
    <property type="entry name" value="Dirigent"/>
</dbReference>
<feature type="signal peptide" evidence="4">
    <location>
        <begin position="1"/>
        <end position="25"/>
    </location>
</feature>
<comment type="subcellular location">
    <subcellularLocation>
        <location evidence="4">Secreted</location>
        <location evidence="4">Extracellular space</location>
        <location evidence="4">Apoplast</location>
    </subcellularLocation>
</comment>